<evidence type="ECO:0000313" key="2">
    <source>
        <dbReference type="Proteomes" id="UP000805704"/>
    </source>
</evidence>
<dbReference type="EMBL" id="CM024805">
    <property type="protein sequence ID" value="KAG8009542.1"/>
    <property type="molecule type" value="Genomic_DNA"/>
</dbReference>
<dbReference type="Proteomes" id="UP000805704">
    <property type="component" value="Chromosome 17"/>
</dbReference>
<organism evidence="1 2">
    <name type="scientific">Nibea albiflora</name>
    <name type="common">Yellow drum</name>
    <name type="synonym">Corvina albiflora</name>
    <dbReference type="NCBI Taxonomy" id="240163"/>
    <lineage>
        <taxon>Eukaryota</taxon>
        <taxon>Metazoa</taxon>
        <taxon>Chordata</taxon>
        <taxon>Craniata</taxon>
        <taxon>Vertebrata</taxon>
        <taxon>Euteleostomi</taxon>
        <taxon>Actinopterygii</taxon>
        <taxon>Neopterygii</taxon>
        <taxon>Teleostei</taxon>
        <taxon>Neoteleostei</taxon>
        <taxon>Acanthomorphata</taxon>
        <taxon>Eupercaria</taxon>
        <taxon>Sciaenidae</taxon>
        <taxon>Nibea</taxon>
    </lineage>
</organism>
<accession>A0ACB7F594</accession>
<comment type="caution">
    <text evidence="1">The sequence shown here is derived from an EMBL/GenBank/DDBJ whole genome shotgun (WGS) entry which is preliminary data.</text>
</comment>
<proteinExistence type="predicted"/>
<name>A0ACB7F594_NIBAL</name>
<reference evidence="1" key="1">
    <citation type="submission" date="2020-04" db="EMBL/GenBank/DDBJ databases">
        <title>A chromosome-scale assembly and high-density genetic map of the yellow drum (Nibea albiflora) genome.</title>
        <authorList>
            <person name="Xu D."/>
            <person name="Zhang W."/>
            <person name="Chen R."/>
            <person name="Tan P."/>
            <person name="Wang L."/>
            <person name="Song H."/>
            <person name="Tian L."/>
            <person name="Zhu Q."/>
            <person name="Wang B."/>
        </authorList>
    </citation>
    <scope>NUCLEOTIDE SEQUENCE</scope>
    <source>
        <strain evidence="1">ZJHYS-2018</strain>
    </source>
</reference>
<gene>
    <name evidence="1" type="primary">SMCHD1.3</name>
    <name evidence="1" type="ORF">GBF38_017872</name>
</gene>
<protein>
    <submittedName>
        <fullName evidence="1">Structural maintenance of chromosomes flexible hinge domain-containing protein 1</fullName>
    </submittedName>
</protein>
<sequence>MELYSQDDENLVLRNKEKIEWMAGGLLENLFYRLFDEAGREVPLTAEIGSKIKVNWTGDANLADLVQGKLPDVQVPRQVQKEHFYQVSYHNQSVAVSFTIVPHPDEPARLKVTLPQSTLRLGEILPGNINLELVDQYDNVTKSLTSSCVKQMSVKADGLDASAIAFTWQEKCGSVLVTGIRFQSGTLGPREICFTYKSYVERVIIKITAGVPAQLQLISEPEKPLQVLNDRGIPTPFLIQLCDEWGNPSSDRRVVVELRSSPPTLKLTTAVTSQPVNAEGKASFTVTSVSGPKGYYQLQFRGSFNKKPILGPSVNITVLPDPTKPVSLSVKYDTNGKFPAGGKFPVFSVTVVSDEGSPMTTFNPAAVAMYLWKGGATQNTPPQGTTGLRCSKPMENERNDCFYFRDKEIPEQTGKYTIQFSLHTAKDKLLFSNQISANVVANQPVKLGPDSQPPTPVVSYSKAISSRTLVENMTLRIMDLYGNPAGEDLSGTVEVSIKNCVGYNNKKLPLFVGKVNSVQISLAKGEASITRLAIMENSPGENGSSYILFFKPEVTTVSTPLDAFELCLNFTTSVHLLLFLDVEKQQKMVELTRKRDELITAIGRYKDIFFRYDELHQMLEIQYQEAAKKETHHRIELQNRNVNIKQPVTVPAIDRLLEEKKADAERIEKAPRRVCTIRDHFKGQQDVLGMVGHLAYVQDDAAARVISWHIRGDMDCVITKTSEAAQRIYHDTQGRQQVMALDSVFVTPGDRLLPHIRNGRNLFEPLGNPVYARKLLIYPHDPESCDMVFKNILGDTILMDDLESANNYRRAVVQNKTQCPTILTRQGDRISSRGKFGGTQNKAPDISMLQVFGAPYPKHYYTLKGQIERLTQYHSVVLKRDKAAEECEEHMKTMNSPEMQQKKKEMEEFSQQLEDIERQRASRPARPVKRRSEDATQPSGITAKRLKNWCAYVVHKNVSCAVVGGTESFVQPEGLPCPPELPNCEQQVIYRTHFRPMYKIAYKTVTELEWRCCPGYQGHDCREVKDMRLIQVERLPQAPSPSGHAPAQQAPERRTEGPRNHPWGGEGQFGGQTGQRPQRGHGGYQNAQHLEEEVQRLSQMVLDMQARMTDMSSNLRLDFQEDASKMLVTLLNNVRQPASARGAETQTIEVQDFSFESDTTAMDEVMNKISQVSDDLESKSNALDDLLGRVNRHDGQIHLLMEAAQNQLSTPPPAPPARDVDLRAYLDEKIRALREELMEGMDIKMADLKNSCDYKILSVRDQCEGQEANYLSLAELMDSKETDLRNEIQDLKTKMADPGKEDTRVSDSVLARVENLEMLCNSSEKTVAAQCLSVEEKLKIEQAEAIKDLSETLEDKLASMEDRLTTLLVDTSTSSPSGGLQSDINSLKGSVQTLEGRFNVLDQMCSKECSANLTVIENIQQDFQDCRRAVDAVETSLKAQINGLGAVEGKLLNSSTSIANVHGELSSLKGRMGRLEDSLIDVVHQQSQSLQSLNSTWGQVKTGAEQEAKELLELHRTQHHELRSRLDELGREVKAEADHCRGQAEDVEKEIVHMDSRIVNVESLCGKLDPISSSLQRIKEGLNKHVTGLWTCVNQLNGTVRAHARDIGGLRGTCQNLQSHISNVAGDLQTLVNNNQGKTGVQVTVEDTGLPQGSNKIITVPVGPLDASLPQPPVMETGEAGPPGRMTSSKLPKGTDGSMMPVQGFAGAPATPQVKSTDSLKPSTPLILGETVSFSAGLTLPSFQGEMGIIRFNKVLVNDGGHYDAHTGIFTAPTDGRYLVTAVLAAQRGERVEAVLSVSSRSIQKLDSTGFLSGVTAPPSHDQCNCSSPTSLSLVLPLKRGDRVGLIMTAGKLAISASSEILSSFSAVLLYPSPSKR</sequence>
<evidence type="ECO:0000313" key="1">
    <source>
        <dbReference type="EMBL" id="KAG8009542.1"/>
    </source>
</evidence>
<keyword evidence="2" id="KW-1185">Reference proteome</keyword>